<dbReference type="InterPro" id="IPR010561">
    <property type="entry name" value="LIN-9/ALY1"/>
</dbReference>
<dbReference type="PANTHER" id="PTHR21689:SF5">
    <property type="entry name" value="PROTEIN ALWAYS EARLY 1-RELATED"/>
    <property type="match status" value="1"/>
</dbReference>
<comment type="caution">
    <text evidence="1">The sequence shown here is derived from an EMBL/GenBank/DDBJ whole genome shotgun (WGS) entry which is preliminary data.</text>
</comment>
<dbReference type="GO" id="GO:0005654">
    <property type="term" value="C:nucleoplasm"/>
    <property type="evidence" value="ECO:0007669"/>
    <property type="project" value="TreeGrafter"/>
</dbReference>
<proteinExistence type="predicted"/>
<keyword evidence="2" id="KW-1185">Reference proteome</keyword>
<dbReference type="GO" id="GO:0017053">
    <property type="term" value="C:transcription repressor complex"/>
    <property type="evidence" value="ECO:0007669"/>
    <property type="project" value="InterPro"/>
</dbReference>
<protein>
    <submittedName>
        <fullName evidence="1">Uncharacterized protein</fullName>
    </submittedName>
</protein>
<dbReference type="EMBL" id="WOCE01000002">
    <property type="protein sequence ID" value="KAE9618963.1"/>
    <property type="molecule type" value="Genomic_DNA"/>
</dbReference>
<dbReference type="AlphaFoldDB" id="A0A6A4QZP5"/>
<dbReference type="GO" id="GO:0006357">
    <property type="term" value="P:regulation of transcription by RNA polymerase II"/>
    <property type="evidence" value="ECO:0007669"/>
    <property type="project" value="TreeGrafter"/>
</dbReference>
<organism evidence="1 2">
    <name type="scientific">Lupinus albus</name>
    <name type="common">White lupine</name>
    <name type="synonym">Lupinus termis</name>
    <dbReference type="NCBI Taxonomy" id="3870"/>
    <lineage>
        <taxon>Eukaryota</taxon>
        <taxon>Viridiplantae</taxon>
        <taxon>Streptophyta</taxon>
        <taxon>Embryophyta</taxon>
        <taxon>Tracheophyta</taxon>
        <taxon>Spermatophyta</taxon>
        <taxon>Magnoliopsida</taxon>
        <taxon>eudicotyledons</taxon>
        <taxon>Gunneridae</taxon>
        <taxon>Pentapetalae</taxon>
        <taxon>rosids</taxon>
        <taxon>fabids</taxon>
        <taxon>Fabales</taxon>
        <taxon>Fabaceae</taxon>
        <taxon>Papilionoideae</taxon>
        <taxon>50 kb inversion clade</taxon>
        <taxon>genistoids sensu lato</taxon>
        <taxon>core genistoids</taxon>
        <taxon>Genisteae</taxon>
        <taxon>Lupinus</taxon>
    </lineage>
</organism>
<gene>
    <name evidence="1" type="ORF">Lalb_Chr02g0148211</name>
</gene>
<sequence length="372" mass="41249">MSRAYLSLPEGTASVVGVIAMMTDHYNVLGGVSRCVAQAKVAKIDDHCVQQTVCAQPCTLTHFQAKEADIHALYELKRALDKKLLISFLKAKVDPFVFICEVPSSLETLLMELKSANADILENQNVIECLKDSESFKKHYAAVLVSDAMVHLRQHNTYTGNYLPPGMKPQSNFNDHNNLPSLLDSSLPQEFGSSVKEITKGSRQRANAMVDAAFQALSSIKDEDAFTRTGQALDSIDYQQLISNTRLPMIRSQEQVNGSSYHHNQSTICASVSPGPKMHNDSNEVHAKIPLELITPCIVTLIMTQTCTERQYPPADVVQMLDSAVTSLHPCSPQNLPIFREIQMCMGRIKTQVFSLVLLDFSFPLISFSRCI</sequence>
<evidence type="ECO:0000313" key="1">
    <source>
        <dbReference type="EMBL" id="KAE9618963.1"/>
    </source>
</evidence>
<accession>A0A6A4QZP5</accession>
<evidence type="ECO:0000313" key="2">
    <source>
        <dbReference type="Proteomes" id="UP000447434"/>
    </source>
</evidence>
<dbReference type="Proteomes" id="UP000447434">
    <property type="component" value="Chromosome 2"/>
</dbReference>
<dbReference type="GO" id="GO:0003677">
    <property type="term" value="F:DNA binding"/>
    <property type="evidence" value="ECO:0007669"/>
    <property type="project" value="TreeGrafter"/>
</dbReference>
<reference evidence="2" key="1">
    <citation type="journal article" date="2020" name="Nat. Commun.">
        <title>Genome sequence of the cluster root forming white lupin.</title>
        <authorList>
            <person name="Hufnagel B."/>
            <person name="Marques A."/>
            <person name="Soriano A."/>
            <person name="Marques L."/>
            <person name="Divol F."/>
            <person name="Doumas P."/>
            <person name="Sallet E."/>
            <person name="Mancinotti D."/>
            <person name="Carrere S."/>
            <person name="Marande W."/>
            <person name="Arribat S."/>
            <person name="Keller J."/>
            <person name="Huneau C."/>
            <person name="Blein T."/>
            <person name="Aime D."/>
            <person name="Laguerre M."/>
            <person name="Taylor J."/>
            <person name="Schubert V."/>
            <person name="Nelson M."/>
            <person name="Geu-Flores F."/>
            <person name="Crespi M."/>
            <person name="Gallardo-Guerrero K."/>
            <person name="Delaux P.-M."/>
            <person name="Salse J."/>
            <person name="Berges H."/>
            <person name="Guyot R."/>
            <person name="Gouzy J."/>
            <person name="Peret B."/>
        </authorList>
    </citation>
    <scope>NUCLEOTIDE SEQUENCE [LARGE SCALE GENOMIC DNA]</scope>
    <source>
        <strain evidence="2">cv. Amiga</strain>
    </source>
</reference>
<dbReference type="OrthoDB" id="1706367at2759"/>
<dbReference type="GO" id="GO:0006351">
    <property type="term" value="P:DNA-templated transcription"/>
    <property type="evidence" value="ECO:0007669"/>
    <property type="project" value="InterPro"/>
</dbReference>
<dbReference type="GO" id="GO:0051726">
    <property type="term" value="P:regulation of cell cycle"/>
    <property type="evidence" value="ECO:0007669"/>
    <property type="project" value="TreeGrafter"/>
</dbReference>
<dbReference type="PANTHER" id="PTHR21689">
    <property type="entry name" value="LIN-9"/>
    <property type="match status" value="1"/>
</dbReference>
<name>A0A6A4QZP5_LUPAL</name>